<protein>
    <submittedName>
        <fullName evidence="1">Uncharacterized protein</fullName>
    </submittedName>
</protein>
<dbReference type="Proteomes" id="UP000252519">
    <property type="component" value="Unassembled WGS sequence"/>
</dbReference>
<dbReference type="AlphaFoldDB" id="A0A368FPC7"/>
<evidence type="ECO:0000313" key="1">
    <source>
        <dbReference type="EMBL" id="RCN33983.1"/>
    </source>
</evidence>
<keyword evidence="2" id="KW-1185">Reference proteome</keyword>
<reference evidence="1 2" key="1">
    <citation type="submission" date="2014-10" db="EMBL/GenBank/DDBJ databases">
        <title>Draft genome of the hookworm Ancylostoma caninum.</title>
        <authorList>
            <person name="Mitreva M."/>
        </authorList>
    </citation>
    <scope>NUCLEOTIDE SEQUENCE [LARGE SCALE GENOMIC DNA]</scope>
    <source>
        <strain evidence="1 2">Baltimore</strain>
    </source>
</reference>
<dbReference type="EMBL" id="JOJR01000838">
    <property type="protein sequence ID" value="RCN33983.1"/>
    <property type="molecule type" value="Genomic_DNA"/>
</dbReference>
<sequence length="71" mass="8000">MSRLPTMPASCQEKSLARLQHLHSQYQQEAEEEACRYTSMLPVSSDEGVDSSISVAYFVCTYSLNVHLKCN</sequence>
<comment type="caution">
    <text evidence="1">The sequence shown here is derived from an EMBL/GenBank/DDBJ whole genome shotgun (WGS) entry which is preliminary data.</text>
</comment>
<gene>
    <name evidence="1" type="ORF">ANCCAN_20172</name>
</gene>
<evidence type="ECO:0000313" key="2">
    <source>
        <dbReference type="Proteomes" id="UP000252519"/>
    </source>
</evidence>
<name>A0A368FPC7_ANCCA</name>
<proteinExistence type="predicted"/>
<organism evidence="1 2">
    <name type="scientific">Ancylostoma caninum</name>
    <name type="common">Dog hookworm</name>
    <dbReference type="NCBI Taxonomy" id="29170"/>
    <lineage>
        <taxon>Eukaryota</taxon>
        <taxon>Metazoa</taxon>
        <taxon>Ecdysozoa</taxon>
        <taxon>Nematoda</taxon>
        <taxon>Chromadorea</taxon>
        <taxon>Rhabditida</taxon>
        <taxon>Rhabditina</taxon>
        <taxon>Rhabditomorpha</taxon>
        <taxon>Strongyloidea</taxon>
        <taxon>Ancylostomatidae</taxon>
        <taxon>Ancylostomatinae</taxon>
        <taxon>Ancylostoma</taxon>
    </lineage>
</organism>
<accession>A0A368FPC7</accession>